<proteinExistence type="predicted"/>
<evidence type="ECO:0000313" key="1">
    <source>
        <dbReference type="EMBL" id="KAI3737936.1"/>
    </source>
</evidence>
<keyword evidence="2" id="KW-1185">Reference proteome</keyword>
<accession>A0ACB9CUQ0</accession>
<gene>
    <name evidence="1" type="ORF">L2E82_27953</name>
</gene>
<comment type="caution">
    <text evidence="1">The sequence shown here is derived from an EMBL/GenBank/DDBJ whole genome shotgun (WGS) entry which is preliminary data.</text>
</comment>
<dbReference type="EMBL" id="CM042013">
    <property type="protein sequence ID" value="KAI3737936.1"/>
    <property type="molecule type" value="Genomic_DNA"/>
</dbReference>
<reference evidence="1 2" key="2">
    <citation type="journal article" date="2022" name="Mol. Ecol. Resour.">
        <title>The genomes of chicory, endive, great burdock and yacon provide insights into Asteraceae paleo-polyploidization history and plant inulin production.</title>
        <authorList>
            <person name="Fan W."/>
            <person name="Wang S."/>
            <person name="Wang H."/>
            <person name="Wang A."/>
            <person name="Jiang F."/>
            <person name="Liu H."/>
            <person name="Zhao H."/>
            <person name="Xu D."/>
            <person name="Zhang Y."/>
        </authorList>
    </citation>
    <scope>NUCLEOTIDE SEQUENCE [LARGE SCALE GENOMIC DNA]</scope>
    <source>
        <strain evidence="2">cv. Punajuju</strain>
        <tissue evidence="1">Leaves</tissue>
    </source>
</reference>
<organism evidence="1 2">
    <name type="scientific">Cichorium intybus</name>
    <name type="common">Chicory</name>
    <dbReference type="NCBI Taxonomy" id="13427"/>
    <lineage>
        <taxon>Eukaryota</taxon>
        <taxon>Viridiplantae</taxon>
        <taxon>Streptophyta</taxon>
        <taxon>Embryophyta</taxon>
        <taxon>Tracheophyta</taxon>
        <taxon>Spermatophyta</taxon>
        <taxon>Magnoliopsida</taxon>
        <taxon>eudicotyledons</taxon>
        <taxon>Gunneridae</taxon>
        <taxon>Pentapetalae</taxon>
        <taxon>asterids</taxon>
        <taxon>campanulids</taxon>
        <taxon>Asterales</taxon>
        <taxon>Asteraceae</taxon>
        <taxon>Cichorioideae</taxon>
        <taxon>Cichorieae</taxon>
        <taxon>Cichoriinae</taxon>
        <taxon>Cichorium</taxon>
    </lineage>
</organism>
<reference evidence="2" key="1">
    <citation type="journal article" date="2022" name="Mol. Ecol. Resour.">
        <title>The genomes of chicory, endive, great burdock and yacon provide insights into Asteraceae palaeo-polyploidization history and plant inulin production.</title>
        <authorList>
            <person name="Fan W."/>
            <person name="Wang S."/>
            <person name="Wang H."/>
            <person name="Wang A."/>
            <person name="Jiang F."/>
            <person name="Liu H."/>
            <person name="Zhao H."/>
            <person name="Xu D."/>
            <person name="Zhang Y."/>
        </authorList>
    </citation>
    <scope>NUCLEOTIDE SEQUENCE [LARGE SCALE GENOMIC DNA]</scope>
    <source>
        <strain evidence="2">cv. Punajuju</strain>
    </source>
</reference>
<sequence length="616" mass="70001">MTFVTCLLIEKALPEVQVLSRNSITPKQELLSPSSRDRPLEPKFSPFFNKISRLRQIFQIQMVVKMKKWSPWQPPAVTGSRKFRVKVERIKLEGFEHGGGGGEKVMGVELRWKGERKHGLAVVGFHRRRQEERWCKERIVRKGEVIVWEEEDDLENVCWFTTAPSNAYELNQNKFVPWIVTFKFTYGEYNKGKMAMIGKVSLDLAELASKTDSPVIEKKLPVVLEVAGLTTQATISVLLSFVEISDSVQLAHDTTQSEDVKEVEKAKKKQLSLEEAILSDSDNSVTFDSDGTSGSRDVSPPRSSAPVQPDPEKKAGLFNWKRQRLNHRPAKSKVDDFRPSTSSTGESIASGSVETNIIQNSLRNTWEARDFVSRDEESKLNTQSFFASFDQRSDKAAGPSACTALVTVIAHWLESNVTSTMPTVKQFDTLIIDGSSEWRNLCEKETHVAEFPDKHFDLETVLRAGIRPLSVSREKSFVGFFSPEKFDSLTGVMSFDDMWDNEISRNPGVYIVSWNDHFFVLKGDEDGYYIIDTLGERLVEGCDQAYILRFDNGSCLTETGTNEVIYRGKECCKEFIKRFLAAISLKELEIEEQKEAVPYYSLHHRLQIEFNFCSTV</sequence>
<name>A0ACB9CUQ0_CICIN</name>
<protein>
    <submittedName>
        <fullName evidence="1">Uncharacterized protein</fullName>
    </submittedName>
</protein>
<evidence type="ECO:0000313" key="2">
    <source>
        <dbReference type="Proteomes" id="UP001055811"/>
    </source>
</evidence>
<dbReference type="Proteomes" id="UP001055811">
    <property type="component" value="Linkage Group LG05"/>
</dbReference>